<feature type="signal peptide" evidence="1">
    <location>
        <begin position="1"/>
        <end position="18"/>
    </location>
</feature>
<dbReference type="GO" id="GO:0031526">
    <property type="term" value="C:brush border membrane"/>
    <property type="evidence" value="ECO:0007669"/>
    <property type="project" value="TreeGrafter"/>
</dbReference>
<feature type="chain" id="PRO_5041725243" evidence="1">
    <location>
        <begin position="19"/>
        <end position="723"/>
    </location>
</feature>
<dbReference type="RefSeq" id="XP_054849217.1">
    <property type="nucleotide sequence ID" value="XM_054993242.1"/>
</dbReference>
<dbReference type="PANTHER" id="PTHR21325:SF52">
    <property type="entry name" value="PHOSPHOLIPASE B1, MEMBRANE-ASSOCIATED"/>
    <property type="match status" value="1"/>
</dbReference>
<dbReference type="GO" id="GO:0004623">
    <property type="term" value="F:phospholipase A2 activity"/>
    <property type="evidence" value="ECO:0007669"/>
    <property type="project" value="TreeGrafter"/>
</dbReference>
<gene>
    <name evidence="3" type="primary">PLB1</name>
</gene>
<evidence type="ECO:0000313" key="2">
    <source>
        <dbReference type="Proteomes" id="UP001190640"/>
    </source>
</evidence>
<dbReference type="InterPro" id="IPR036514">
    <property type="entry name" value="SGNH_hydro_sf"/>
</dbReference>
<dbReference type="CTD" id="151056"/>
<dbReference type="SUPFAM" id="SSF52266">
    <property type="entry name" value="SGNH hydrolase"/>
    <property type="match status" value="1"/>
</dbReference>
<dbReference type="GO" id="GO:0050253">
    <property type="term" value="F:retinyl-palmitate esterase activity"/>
    <property type="evidence" value="ECO:0007669"/>
    <property type="project" value="TreeGrafter"/>
</dbReference>
<dbReference type="GO" id="GO:0006644">
    <property type="term" value="P:phospholipid metabolic process"/>
    <property type="evidence" value="ECO:0007669"/>
    <property type="project" value="TreeGrafter"/>
</dbReference>
<protein>
    <submittedName>
        <fullName evidence="3">Phospholipase B1, membrane-associated</fullName>
    </submittedName>
</protein>
<proteinExistence type="predicted"/>
<dbReference type="KEGG" id="emc:129338746"/>
<dbReference type="Pfam" id="PF00657">
    <property type="entry name" value="Lipase_GDSL"/>
    <property type="match status" value="1"/>
</dbReference>
<dbReference type="PANTHER" id="PTHR21325">
    <property type="entry name" value="PHOSPHOLIPASE B, PLB1"/>
    <property type="match status" value="1"/>
</dbReference>
<keyword evidence="1" id="KW-0732">Signal</keyword>
<dbReference type="GeneID" id="129338746"/>
<dbReference type="AlphaFoldDB" id="A0AA97K3L0"/>
<dbReference type="GO" id="GO:0004622">
    <property type="term" value="F:phosphatidylcholine lysophospholipase activity"/>
    <property type="evidence" value="ECO:0007669"/>
    <property type="project" value="TreeGrafter"/>
</dbReference>
<keyword evidence="2" id="KW-1185">Reference proteome</keyword>
<dbReference type="InterPro" id="IPR035547">
    <property type="entry name" value="Phospholipase_B"/>
</dbReference>
<accession>A0AA97K3L0</accession>
<dbReference type="InterPro" id="IPR038885">
    <property type="entry name" value="PLB1"/>
</dbReference>
<organism evidence="2 3">
    <name type="scientific">Eublepharis macularius</name>
    <name type="common">Leopard gecko</name>
    <name type="synonym">Cyrtodactylus macularius</name>
    <dbReference type="NCBI Taxonomy" id="481883"/>
    <lineage>
        <taxon>Eukaryota</taxon>
        <taxon>Metazoa</taxon>
        <taxon>Chordata</taxon>
        <taxon>Craniata</taxon>
        <taxon>Vertebrata</taxon>
        <taxon>Euteleostomi</taxon>
        <taxon>Lepidosauria</taxon>
        <taxon>Squamata</taxon>
        <taxon>Bifurcata</taxon>
        <taxon>Gekkota</taxon>
        <taxon>Eublepharidae</taxon>
        <taxon>Eublepharinae</taxon>
        <taxon>Eublepharis</taxon>
    </lineage>
</organism>
<evidence type="ECO:0000313" key="3">
    <source>
        <dbReference type="RefSeq" id="XP_054849217.1"/>
    </source>
</evidence>
<reference evidence="3" key="1">
    <citation type="submission" date="2025-08" db="UniProtKB">
        <authorList>
            <consortium name="RefSeq"/>
        </authorList>
    </citation>
    <scope>IDENTIFICATION</scope>
    <source>
        <tissue evidence="3">Blood</tissue>
    </source>
</reference>
<dbReference type="CDD" id="cd01824">
    <property type="entry name" value="Phospholipase_B_like"/>
    <property type="match status" value="1"/>
</dbReference>
<name>A0AA97K3L0_EUBMA</name>
<dbReference type="Gene3D" id="3.40.50.1110">
    <property type="entry name" value="SGNH hydrolase"/>
    <property type="match status" value="1"/>
</dbReference>
<dbReference type="Proteomes" id="UP001190640">
    <property type="component" value="Chromosome 1"/>
</dbReference>
<dbReference type="InterPro" id="IPR001087">
    <property type="entry name" value="GDSL"/>
</dbReference>
<evidence type="ECO:0000256" key="1">
    <source>
        <dbReference type="SAM" id="SignalP"/>
    </source>
</evidence>
<sequence>MKKLLASLWLSFLIGTAARNLRTENNMKEQMKPEPFINFHHSCKLQSFSHRASSSVHTLTPSDIQAVAAIGNLGNIGVSRMHHAELLQSTQRSLIQTSMETLTTLVRMFNPSVRYYSSPGNSTAALQTETISLLEQAEEIISSMKDSPWLDYENNWKLITVFHSCRSHASISQEASPLDSIKEVEKVLDLLHEQVPKAFINLVDSTVLTVLSNPPMDQNNSRDTSPHSCICSNECSRLDDIIWRWAYQDTLEKLLASRRYDQKDDFTVVLQTSLQEAERHLTRNGKANVNSPKRTSVEISRKEFSALGVELWNNMMEPVGQKQPYHFSEITKAQCPSQEHPYFFTYRNSNYSSFRMEPQTKIAFQRLSFGTSIPCGDLSPSNTVPSSVHKLRPADIKVIGALGDSITAANGAGSSRLNVLDVLTQYRGLSWSVGGNENINTVTTLANILREFNPSLIGFSTGKGKEQTTNAGLNQAVAGAHVEDVSSQARRLIDLMKNDPKINFQEDWKLVTLFIGGNDLCDSCKDAERYSPEIFVSNMQKALDILHEEVPRLFVNLVTILHITTLGELYQEKSIYCPRLIMRSLCPCVVNYDVNSPEIEVLEATNRKYQEGTHRLIESGRYDTREDFTVVVQPFMERTTMPKTKEGLPDASFFAPDCFHFQQKSHSQAARALWNNMLEPLGEKVNAQALEAEITLKCPSPDQPYLRTYKNSNYTYPTQPDAA</sequence>